<evidence type="ECO:0000313" key="2">
    <source>
        <dbReference type="EMBL" id="GFS08307.1"/>
    </source>
</evidence>
<dbReference type="PANTHER" id="PTHR36902">
    <property type="entry name" value="ENRICHED IN SURFACE-LABELED PROTEOME PROTEIN 9"/>
    <property type="match status" value="1"/>
</dbReference>
<gene>
    <name evidence="2" type="ORF">ElyMa_004753400</name>
</gene>
<name>A0AAV4II17_9GAST</name>
<feature type="domain" description="LolA-like" evidence="1">
    <location>
        <begin position="91"/>
        <end position="281"/>
    </location>
</feature>
<dbReference type="EMBL" id="BMAT01009541">
    <property type="protein sequence ID" value="GFS08307.1"/>
    <property type="molecule type" value="Genomic_DNA"/>
</dbReference>
<sequence>MTLTSGKRVIGWESCQYNDTTSYTQKVTWYFSDPELWYEAIGKASVPVLMSLVGSTLDRTTGSLRNFNHQYAFADYRPYLTQGVINSFQIPPGVYCKNDVNLKDLPTIPSHFTLRSEIIDAFRHTVGWTHEYYDSGLKLSRYDFKDSAGGKYGTNELKRIHDFNSGVAYIIDKVTGQCWTSTIKLQDYDNRDINGTHVRLRTPSEFFDLDRSNYSYVGQRLSRGITCDVWVSKSHYWPPPGPNYYATIWEYYFTADTRTAVGSTSEFNVPVQLRITQTVVRGNTYYIRIILNSENHAL</sequence>
<dbReference type="PANTHER" id="PTHR36902:SF1">
    <property type="entry name" value="ENRICHED IN SURFACE-LABELED PROTEOME PROTEIN 9"/>
    <property type="match status" value="1"/>
</dbReference>
<evidence type="ECO:0000259" key="1">
    <source>
        <dbReference type="Pfam" id="PF25898"/>
    </source>
</evidence>
<accession>A0AAV4II17</accession>
<proteinExistence type="predicted"/>
<dbReference type="AlphaFoldDB" id="A0AAV4II17"/>
<reference evidence="2 3" key="1">
    <citation type="journal article" date="2021" name="Elife">
        <title>Chloroplast acquisition without the gene transfer in kleptoplastic sea slugs, Plakobranchus ocellatus.</title>
        <authorList>
            <person name="Maeda T."/>
            <person name="Takahashi S."/>
            <person name="Yoshida T."/>
            <person name="Shimamura S."/>
            <person name="Takaki Y."/>
            <person name="Nagai Y."/>
            <person name="Toyoda A."/>
            <person name="Suzuki Y."/>
            <person name="Arimoto A."/>
            <person name="Ishii H."/>
            <person name="Satoh N."/>
            <person name="Nishiyama T."/>
            <person name="Hasebe M."/>
            <person name="Maruyama T."/>
            <person name="Minagawa J."/>
            <person name="Obokata J."/>
            <person name="Shigenobu S."/>
        </authorList>
    </citation>
    <scope>NUCLEOTIDE SEQUENCE [LARGE SCALE GENOMIC DNA]</scope>
</reference>
<dbReference type="Pfam" id="PF25898">
    <property type="entry name" value="LolA_2nd_metazoa"/>
    <property type="match status" value="1"/>
</dbReference>
<keyword evidence="3" id="KW-1185">Reference proteome</keyword>
<comment type="caution">
    <text evidence="2">The sequence shown here is derived from an EMBL/GenBank/DDBJ whole genome shotgun (WGS) entry which is preliminary data.</text>
</comment>
<protein>
    <submittedName>
        <fullName evidence="2">EF-hand domain-containing protein D1</fullName>
    </submittedName>
</protein>
<dbReference type="Proteomes" id="UP000762676">
    <property type="component" value="Unassembled WGS sequence"/>
</dbReference>
<dbReference type="InterPro" id="IPR058831">
    <property type="entry name" value="LolA-like_dom_2nd"/>
</dbReference>
<organism evidence="2 3">
    <name type="scientific">Elysia marginata</name>
    <dbReference type="NCBI Taxonomy" id="1093978"/>
    <lineage>
        <taxon>Eukaryota</taxon>
        <taxon>Metazoa</taxon>
        <taxon>Spiralia</taxon>
        <taxon>Lophotrochozoa</taxon>
        <taxon>Mollusca</taxon>
        <taxon>Gastropoda</taxon>
        <taxon>Heterobranchia</taxon>
        <taxon>Euthyneura</taxon>
        <taxon>Panpulmonata</taxon>
        <taxon>Sacoglossa</taxon>
        <taxon>Placobranchoidea</taxon>
        <taxon>Plakobranchidae</taxon>
        <taxon>Elysia</taxon>
    </lineage>
</organism>
<evidence type="ECO:0000313" key="3">
    <source>
        <dbReference type="Proteomes" id="UP000762676"/>
    </source>
</evidence>